<evidence type="ECO:0000313" key="3">
    <source>
        <dbReference type="Proteomes" id="UP001500730"/>
    </source>
</evidence>
<dbReference type="RefSeq" id="WP_344256298.1">
    <property type="nucleotide sequence ID" value="NZ_BAAARE010000016.1"/>
</dbReference>
<sequence>MDALLRARAAGQSGLLSRAQALAGGLSPKAVQWRLGRGQWQVVHPGVYQTMPGRDGWETRAVAALLHAGDGSALCHSSAAYAWGLLRQAPDPIRVVVPAERRVRPATGVVVTRSRHASERIDAAAWPHRLTVEHTVLDLGTAAGTDRTMSLAAKAVELGLTTPEQLRGTVLLRPRQRDRSLLLEVLTDVADGCESPAERRYVRDVERAHGLPRGRRQTPYGRAGRRDVEYQWGVVVEVDGRLATRRGPTSSVTAAVTGAPWVPGG</sequence>
<dbReference type="EMBL" id="BAAARE010000016">
    <property type="protein sequence ID" value="GAA2493876.1"/>
    <property type="molecule type" value="Genomic_DNA"/>
</dbReference>
<feature type="domain" description="AbiEi antitoxin N-terminal" evidence="1">
    <location>
        <begin position="5"/>
        <end position="49"/>
    </location>
</feature>
<protein>
    <recommendedName>
        <fullName evidence="1">AbiEi antitoxin N-terminal domain-containing protein</fullName>
    </recommendedName>
</protein>
<comment type="caution">
    <text evidence="2">The sequence shown here is derived from an EMBL/GenBank/DDBJ whole genome shotgun (WGS) entry which is preliminary data.</text>
</comment>
<dbReference type="InterPro" id="IPR025159">
    <property type="entry name" value="AbiEi_N"/>
</dbReference>
<proteinExistence type="predicted"/>
<evidence type="ECO:0000259" key="1">
    <source>
        <dbReference type="Pfam" id="PF13338"/>
    </source>
</evidence>
<keyword evidence="3" id="KW-1185">Reference proteome</keyword>
<reference evidence="2 3" key="1">
    <citation type="journal article" date="2019" name="Int. J. Syst. Evol. Microbiol.">
        <title>The Global Catalogue of Microorganisms (GCM) 10K type strain sequencing project: providing services to taxonomists for standard genome sequencing and annotation.</title>
        <authorList>
            <consortium name="The Broad Institute Genomics Platform"/>
            <consortium name="The Broad Institute Genome Sequencing Center for Infectious Disease"/>
            <person name="Wu L."/>
            <person name="Ma J."/>
        </authorList>
    </citation>
    <scope>NUCLEOTIDE SEQUENCE [LARGE SCALE GENOMIC DNA]</scope>
    <source>
        <strain evidence="2 3">JCM 16259</strain>
    </source>
</reference>
<organism evidence="2 3">
    <name type="scientific">Terrabacter carboxydivorans</name>
    <dbReference type="NCBI Taxonomy" id="619730"/>
    <lineage>
        <taxon>Bacteria</taxon>
        <taxon>Bacillati</taxon>
        <taxon>Actinomycetota</taxon>
        <taxon>Actinomycetes</taxon>
        <taxon>Micrococcales</taxon>
        <taxon>Intrasporangiaceae</taxon>
        <taxon>Terrabacter</taxon>
    </lineage>
</organism>
<dbReference type="Proteomes" id="UP001500730">
    <property type="component" value="Unassembled WGS sequence"/>
</dbReference>
<gene>
    <name evidence="2" type="ORF">GCM10009858_34860</name>
</gene>
<dbReference type="Pfam" id="PF13338">
    <property type="entry name" value="AbiEi_4"/>
    <property type="match status" value="1"/>
</dbReference>
<name>A0ABN3M0Q9_9MICO</name>
<accession>A0ABN3M0Q9</accession>
<evidence type="ECO:0000313" key="2">
    <source>
        <dbReference type="EMBL" id="GAA2493876.1"/>
    </source>
</evidence>